<accession>A0A1I6P3L2</accession>
<dbReference type="PANTHER" id="PTHR47786">
    <property type="entry name" value="ALPHA-1,4-GLUCAN:MALTOSE-1-PHOSPHATE MALTOSYLTRANSFERASE"/>
    <property type="match status" value="1"/>
</dbReference>
<dbReference type="SMART" id="SM00642">
    <property type="entry name" value="Aamy"/>
    <property type="match status" value="1"/>
</dbReference>
<feature type="domain" description="Glycosyl hydrolase family 13 catalytic" evidence="1">
    <location>
        <begin position="40"/>
        <end position="372"/>
    </location>
</feature>
<dbReference type="Gene3D" id="3.20.20.80">
    <property type="entry name" value="Glycosidases"/>
    <property type="match status" value="1"/>
</dbReference>
<dbReference type="EMBL" id="FPAG01000001">
    <property type="protein sequence ID" value="SFS34806.1"/>
    <property type="molecule type" value="Genomic_DNA"/>
</dbReference>
<dbReference type="OrthoDB" id="9805159at2"/>
<dbReference type="InterPro" id="IPR017853">
    <property type="entry name" value="GH"/>
</dbReference>
<dbReference type="InterPro" id="IPR006047">
    <property type="entry name" value="GH13_cat_dom"/>
</dbReference>
<protein>
    <submittedName>
        <fullName evidence="2">Alpha amylase, catalytic domain</fullName>
    </submittedName>
</protein>
<evidence type="ECO:0000313" key="3">
    <source>
        <dbReference type="Proteomes" id="UP000183209"/>
    </source>
</evidence>
<dbReference type="CDD" id="cd11313">
    <property type="entry name" value="AmyAc_arch_bac_AmyA"/>
    <property type="match status" value="1"/>
</dbReference>
<sequence length="461" mass="53058">MKKICLVLVVAVVLGACKNEPKKDTAELEEHTAYKPVSDEVLEEGVIYEANIRQYSEEGSFNAFTKDIPRLKELGVKVIWLMPIYPISSTKSKGSLGSYYAITDYTKVNPEFGTLDDFRKLVQTAHDQGMYVILDWVANHTGWDHVWIQEHPEYYTQDEDGNIVDPLNPDTGESWGWTDVADLNFDNREMREEMIADMLYWVKEENIDGFRCDVAHQVPVDFWETASDSIRAVKPVFMLAEAEQPELLKKAFDMQYAWEGHHIMNEIAQGNKTVEDWDHYMKKNDTLLESDDMFMNFTSNHDENSWNGTVFERMGDAAETFAAMTYCIPGMPLVYSGQEYDMDKRLLFFEKDTIIKEKGDFYPIYQKLGTLKNTYPALAGGKEAAAYNRVKTSDDKSILAFERIKNGKRLLFLANLTNDSKLATVDYEGSFKSYMTNTDVVLKSGVEYELQPWEYLILIEE</sequence>
<dbReference type="RefSeq" id="WP_074976677.1">
    <property type="nucleotide sequence ID" value="NZ_FPAG01000001.1"/>
</dbReference>
<dbReference type="SUPFAM" id="SSF51445">
    <property type="entry name" value="(Trans)glycosidases"/>
    <property type="match status" value="1"/>
</dbReference>
<proteinExistence type="predicted"/>
<gene>
    <name evidence="2" type="ORF">SAMN04487906_0103</name>
</gene>
<dbReference type="SUPFAM" id="SSF51011">
    <property type="entry name" value="Glycosyl hydrolase domain"/>
    <property type="match status" value="1"/>
</dbReference>
<dbReference type="Pfam" id="PF00128">
    <property type="entry name" value="Alpha-amylase"/>
    <property type="match status" value="1"/>
</dbReference>
<dbReference type="Gene3D" id="2.60.40.1180">
    <property type="entry name" value="Golgi alpha-mannosidase II"/>
    <property type="match status" value="1"/>
</dbReference>
<dbReference type="Proteomes" id="UP000183209">
    <property type="component" value="Unassembled WGS sequence"/>
</dbReference>
<dbReference type="InterPro" id="IPR013780">
    <property type="entry name" value="Glyco_hydro_b"/>
</dbReference>
<reference evidence="2 3" key="1">
    <citation type="submission" date="2016-10" db="EMBL/GenBank/DDBJ databases">
        <authorList>
            <person name="de Groot N.N."/>
        </authorList>
    </citation>
    <scope>NUCLEOTIDE SEQUENCE [LARGE SCALE GENOMIC DNA]</scope>
    <source>
        <strain evidence="2 3">CGMCC 1.6114</strain>
    </source>
</reference>
<dbReference type="AlphaFoldDB" id="A0A1I6P3L2"/>
<evidence type="ECO:0000259" key="1">
    <source>
        <dbReference type="SMART" id="SM00642"/>
    </source>
</evidence>
<name>A0A1I6P3L2_9FLAO</name>
<dbReference type="GO" id="GO:0005975">
    <property type="term" value="P:carbohydrate metabolic process"/>
    <property type="evidence" value="ECO:0007669"/>
    <property type="project" value="InterPro"/>
</dbReference>
<evidence type="ECO:0000313" key="2">
    <source>
        <dbReference type="EMBL" id="SFS34806.1"/>
    </source>
</evidence>
<dbReference type="PROSITE" id="PS51257">
    <property type="entry name" value="PROKAR_LIPOPROTEIN"/>
    <property type="match status" value="1"/>
</dbReference>
<organism evidence="2 3">
    <name type="scientific">Zhouia amylolytica</name>
    <dbReference type="NCBI Taxonomy" id="376730"/>
    <lineage>
        <taxon>Bacteria</taxon>
        <taxon>Pseudomonadati</taxon>
        <taxon>Bacteroidota</taxon>
        <taxon>Flavobacteriia</taxon>
        <taxon>Flavobacteriales</taxon>
        <taxon>Flavobacteriaceae</taxon>
        <taxon>Zhouia</taxon>
    </lineage>
</organism>
<dbReference type="PANTHER" id="PTHR47786:SF2">
    <property type="entry name" value="GLYCOSYL HYDROLASE FAMILY 13 CATALYTIC DOMAIN-CONTAINING PROTEIN"/>
    <property type="match status" value="1"/>
</dbReference>